<organism evidence="1 2">
    <name type="scientific">Hyalomma asiaticum</name>
    <name type="common">Tick</name>
    <dbReference type="NCBI Taxonomy" id="266040"/>
    <lineage>
        <taxon>Eukaryota</taxon>
        <taxon>Metazoa</taxon>
        <taxon>Ecdysozoa</taxon>
        <taxon>Arthropoda</taxon>
        <taxon>Chelicerata</taxon>
        <taxon>Arachnida</taxon>
        <taxon>Acari</taxon>
        <taxon>Parasitiformes</taxon>
        <taxon>Ixodida</taxon>
        <taxon>Ixodoidea</taxon>
        <taxon>Ixodidae</taxon>
        <taxon>Hyalomminae</taxon>
        <taxon>Hyalomma</taxon>
    </lineage>
</organism>
<sequence length="175" mass="19388">MVTVPADTVQALDQYGLQNDGKGRFGTLSLVEPCFNISRRIFKLALRLPVRTHTADLLKLAEAQEFPLFVRLSGTAAGRAILGMLGRNPTVVSPDAVKSPTDVTSKVFIPRMPRNMHPTYNEERIRARGKALLASARLDKYRTCFVNAASFVQKAFSTVVVDCDASHQLRYCPHL</sequence>
<dbReference type="EMBL" id="CM023481">
    <property type="protein sequence ID" value="KAH6946619.1"/>
    <property type="molecule type" value="Genomic_DNA"/>
</dbReference>
<name>A0ACB7TKE1_HYAAI</name>
<proteinExistence type="predicted"/>
<dbReference type="Proteomes" id="UP000821845">
    <property type="component" value="Chromosome 1"/>
</dbReference>
<evidence type="ECO:0000313" key="1">
    <source>
        <dbReference type="EMBL" id="KAH6946619.1"/>
    </source>
</evidence>
<reference evidence="1" key="1">
    <citation type="submission" date="2020-05" db="EMBL/GenBank/DDBJ databases">
        <title>Large-scale comparative analyses of tick genomes elucidate their genetic diversity and vector capacities.</title>
        <authorList>
            <person name="Jia N."/>
            <person name="Wang J."/>
            <person name="Shi W."/>
            <person name="Du L."/>
            <person name="Sun Y."/>
            <person name="Zhan W."/>
            <person name="Jiang J."/>
            <person name="Wang Q."/>
            <person name="Zhang B."/>
            <person name="Ji P."/>
            <person name="Sakyi L.B."/>
            <person name="Cui X."/>
            <person name="Yuan T."/>
            <person name="Jiang B."/>
            <person name="Yang W."/>
            <person name="Lam T.T.-Y."/>
            <person name="Chang Q."/>
            <person name="Ding S."/>
            <person name="Wang X."/>
            <person name="Zhu J."/>
            <person name="Ruan X."/>
            <person name="Zhao L."/>
            <person name="Wei J."/>
            <person name="Que T."/>
            <person name="Du C."/>
            <person name="Cheng J."/>
            <person name="Dai P."/>
            <person name="Han X."/>
            <person name="Huang E."/>
            <person name="Gao Y."/>
            <person name="Liu J."/>
            <person name="Shao H."/>
            <person name="Ye R."/>
            <person name="Li L."/>
            <person name="Wei W."/>
            <person name="Wang X."/>
            <person name="Wang C."/>
            <person name="Yang T."/>
            <person name="Huo Q."/>
            <person name="Li W."/>
            <person name="Guo W."/>
            <person name="Chen H."/>
            <person name="Zhou L."/>
            <person name="Ni X."/>
            <person name="Tian J."/>
            <person name="Zhou Y."/>
            <person name="Sheng Y."/>
            <person name="Liu T."/>
            <person name="Pan Y."/>
            <person name="Xia L."/>
            <person name="Li J."/>
            <person name="Zhao F."/>
            <person name="Cao W."/>
        </authorList>
    </citation>
    <scope>NUCLEOTIDE SEQUENCE</scope>
    <source>
        <strain evidence="1">Hyas-2018</strain>
    </source>
</reference>
<evidence type="ECO:0000313" key="2">
    <source>
        <dbReference type="Proteomes" id="UP000821845"/>
    </source>
</evidence>
<protein>
    <submittedName>
        <fullName evidence="1">Uncharacterized protein</fullName>
    </submittedName>
</protein>
<gene>
    <name evidence="1" type="ORF">HPB50_014210</name>
</gene>
<comment type="caution">
    <text evidence="1">The sequence shown here is derived from an EMBL/GenBank/DDBJ whole genome shotgun (WGS) entry which is preliminary data.</text>
</comment>
<accession>A0ACB7TKE1</accession>
<keyword evidence="2" id="KW-1185">Reference proteome</keyword>